<sequence length="85" mass="8956">MQYSGTFTGNYLPGVHHGAADLDNAVDVADQSSGPGDENAADLGIVVGVLLDQNDTTALGPVLTTFFDFVNEAIFTRPSRIPWAC</sequence>
<dbReference type="AlphaFoldDB" id="A0A076F0F2"/>
<gene>
    <name evidence="1" type="ORF">EP51_42985</name>
</gene>
<reference evidence="1 2" key="1">
    <citation type="submission" date="2014-07" db="EMBL/GenBank/DDBJ databases">
        <title>Genome Sequence of Rhodococcus opacus Strain R7, a Biodegrader of Mono- and Polycyclic Aromatic Hydrocarbons.</title>
        <authorList>
            <person name="Di Gennaro P."/>
            <person name="Zampolli J."/>
            <person name="Presti I."/>
            <person name="Cappelletti M."/>
            <person name="D'Ursi P."/>
            <person name="Orro A."/>
            <person name="Mezzelani A."/>
            <person name="Milanesi L."/>
        </authorList>
    </citation>
    <scope>NUCLEOTIDE SEQUENCE [LARGE SCALE GENOMIC DNA]</scope>
    <source>
        <strain evidence="1 2">R7</strain>
        <plasmid evidence="1">pPDG2</plasmid>
    </source>
</reference>
<name>A0A076F0F2_RHOOP</name>
<geneLocation type="plasmid" evidence="1 2">
    <name>pPDG2</name>
</geneLocation>
<evidence type="ECO:0000313" key="2">
    <source>
        <dbReference type="Proteomes" id="UP000028488"/>
    </source>
</evidence>
<proteinExistence type="predicted"/>
<protein>
    <submittedName>
        <fullName evidence="1">Uncharacterized protein</fullName>
    </submittedName>
</protein>
<evidence type="ECO:0000313" key="1">
    <source>
        <dbReference type="EMBL" id="AII10907.1"/>
    </source>
</evidence>
<dbReference type="Proteomes" id="UP000028488">
    <property type="component" value="Plasmid pPDG2"/>
</dbReference>
<accession>A0A076F0F2</accession>
<dbReference type="EMBL" id="CP008949">
    <property type="protein sequence ID" value="AII10907.1"/>
    <property type="molecule type" value="Genomic_DNA"/>
</dbReference>
<organism evidence="1 2">
    <name type="scientific">Rhodococcus opacus</name>
    <name type="common">Nocardia opaca</name>
    <dbReference type="NCBI Taxonomy" id="37919"/>
    <lineage>
        <taxon>Bacteria</taxon>
        <taxon>Bacillati</taxon>
        <taxon>Actinomycetota</taxon>
        <taxon>Actinomycetes</taxon>
        <taxon>Mycobacteriales</taxon>
        <taxon>Nocardiaceae</taxon>
        <taxon>Rhodococcus</taxon>
    </lineage>
</organism>
<keyword evidence="1" id="KW-0614">Plasmid</keyword>